<reference evidence="10 11" key="1">
    <citation type="journal article" date="2015" name="Genome Announc.">
        <title>Expanding the biotechnology potential of lactobacilli through comparative genomics of 213 strains and associated genera.</title>
        <authorList>
            <person name="Sun Z."/>
            <person name="Harris H.M."/>
            <person name="McCann A."/>
            <person name="Guo C."/>
            <person name="Argimon S."/>
            <person name="Zhang W."/>
            <person name="Yang X."/>
            <person name="Jeffery I.B."/>
            <person name="Cooney J.C."/>
            <person name="Kagawa T.F."/>
            <person name="Liu W."/>
            <person name="Song Y."/>
            <person name="Salvetti E."/>
            <person name="Wrobel A."/>
            <person name="Rasinkangas P."/>
            <person name="Parkhill J."/>
            <person name="Rea M.C."/>
            <person name="O'Sullivan O."/>
            <person name="Ritari J."/>
            <person name="Douillard F.P."/>
            <person name="Paul Ross R."/>
            <person name="Yang R."/>
            <person name="Briner A.E."/>
            <person name="Felis G.E."/>
            <person name="de Vos W.M."/>
            <person name="Barrangou R."/>
            <person name="Klaenhammer T.R."/>
            <person name="Caufield P.W."/>
            <person name="Cui Y."/>
            <person name="Zhang H."/>
            <person name="O'Toole P.W."/>
        </authorList>
    </citation>
    <scope>NUCLEOTIDE SEQUENCE [LARGE SCALE GENOMIC DNA]</scope>
    <source>
        <strain evidence="10 11">NBRC 103219</strain>
    </source>
</reference>
<name>A0A0R2LAD8_9LACO</name>
<dbReference type="Pfam" id="PF04205">
    <property type="entry name" value="FMN_bind"/>
    <property type="match status" value="1"/>
</dbReference>
<keyword evidence="7" id="KW-0560">Oxidoreductase</keyword>
<dbReference type="PATRIC" id="fig|449659.4.peg.1869"/>
<keyword evidence="5" id="KW-0285">Flavoprotein</keyword>
<comment type="catalytic activity">
    <reaction evidence="8">
        <text>dihydrourocanate + A = urocanate + AH2</text>
        <dbReference type="Rhea" id="RHEA:36059"/>
        <dbReference type="ChEBI" id="CHEBI:13193"/>
        <dbReference type="ChEBI" id="CHEBI:17499"/>
        <dbReference type="ChEBI" id="CHEBI:27247"/>
        <dbReference type="ChEBI" id="CHEBI:72991"/>
        <dbReference type="EC" id="1.3.99.33"/>
    </reaction>
</comment>
<dbReference type="STRING" id="449659.IV66_GL001826"/>
<dbReference type="Pfam" id="PF00890">
    <property type="entry name" value="FAD_binding_2"/>
    <property type="match status" value="1"/>
</dbReference>
<protein>
    <recommendedName>
        <fullName evidence="4">Urocanate reductase</fullName>
        <ecNumber evidence="3">1.3.99.33</ecNumber>
    </recommendedName>
</protein>
<dbReference type="InterPro" id="IPR050315">
    <property type="entry name" value="FAD-oxidoreductase_2"/>
</dbReference>
<evidence type="ECO:0000256" key="2">
    <source>
        <dbReference type="ARBA" id="ARBA00001974"/>
    </source>
</evidence>
<dbReference type="Gene3D" id="3.50.50.60">
    <property type="entry name" value="FAD/NAD(P)-binding domain"/>
    <property type="match status" value="1"/>
</dbReference>
<dbReference type="SUPFAM" id="SSF56425">
    <property type="entry name" value="Succinate dehydrogenase/fumarate reductase flavoprotein, catalytic domain"/>
    <property type="match status" value="1"/>
</dbReference>
<keyword evidence="6" id="KW-0274">FAD</keyword>
<dbReference type="GO" id="GO:0033765">
    <property type="term" value="F:steroid dehydrogenase activity, acting on the CH-CH group of donors"/>
    <property type="evidence" value="ECO:0007669"/>
    <property type="project" value="UniProtKB-ARBA"/>
</dbReference>
<dbReference type="EC" id="1.3.99.33" evidence="3"/>
<evidence type="ECO:0000256" key="8">
    <source>
        <dbReference type="ARBA" id="ARBA00049922"/>
    </source>
</evidence>
<evidence type="ECO:0000313" key="10">
    <source>
        <dbReference type="EMBL" id="KRN98496.1"/>
    </source>
</evidence>
<dbReference type="InterPro" id="IPR003953">
    <property type="entry name" value="FAD-dep_OxRdtase_2_FAD-bd"/>
</dbReference>
<organism evidence="10 11">
    <name type="scientific">Ligilactobacillus pobuzihii</name>
    <dbReference type="NCBI Taxonomy" id="449659"/>
    <lineage>
        <taxon>Bacteria</taxon>
        <taxon>Bacillati</taxon>
        <taxon>Bacillota</taxon>
        <taxon>Bacilli</taxon>
        <taxon>Lactobacillales</taxon>
        <taxon>Lactobacillaceae</taxon>
        <taxon>Ligilactobacillus</taxon>
    </lineage>
</organism>
<gene>
    <name evidence="10" type="ORF">IV66_GL001826</name>
</gene>
<evidence type="ECO:0000259" key="9">
    <source>
        <dbReference type="SMART" id="SM00900"/>
    </source>
</evidence>
<sequence>MEEDNDMLENQLKQWDAQYDVIVVGFGGAGATAARFAADNGAKVLLVDSAPKGHEGGNTRYCGQLIMSGTDETEIRKYYLALNGPMNHESKITDAYTKNLAHMQGYLKKYLGVKPVSVRELIEKGHSQRKILEPMTPEYPELPGADNFDFLLVHEQFSDGALWKILRQKVVDRSEKIDVWFETPAKHLIQANDGKKIKGIQVDRAGNQLNIEAKNGVILTLGGFENNKDMIQNYVGEPMIGPIGTLYNQGKGIDLAIEAGADLWHMQATSGLTNLLKEKTGQRPSLVMGPALTVGSVIRVGDDGTRYQNENKTQRHGYLSNHGLWRVPHTQVQPFMIFDQTQHEEMVANKIYQPLLDAEIKDTTIAGLATMIKVPADKLARTVSDFNEGFRIGSDEFKRELQTMRKFDEGPYYAVPLGNFILNTQGGPRRNERAEVVGVDQQPIPGLYAAGELGSIWGGQYQGGGNISDCLIFGKIAGENAATKKKDLDDNVANQPKVKKIKVTSDIQPSQNKYVVKENQYIGKSQAGMGDDIVVRVTITPQDKNLKKIEILQQSETGELGTVAVNKLSHEMIEKNTPDVAVISGASISSNAIKEAVKNALSQIK</sequence>
<accession>A0A0R2LAD8</accession>
<dbReference type="SUPFAM" id="SSF51905">
    <property type="entry name" value="FAD/NAD(P)-binding domain"/>
    <property type="match status" value="1"/>
</dbReference>
<evidence type="ECO:0000256" key="1">
    <source>
        <dbReference type="ARBA" id="ARBA00001917"/>
    </source>
</evidence>
<evidence type="ECO:0000256" key="3">
    <source>
        <dbReference type="ARBA" id="ARBA00013137"/>
    </source>
</evidence>
<keyword evidence="11" id="KW-1185">Reference proteome</keyword>
<dbReference type="Gene3D" id="3.90.700.10">
    <property type="entry name" value="Succinate dehydrogenase/fumarate reductase flavoprotein, catalytic domain"/>
    <property type="match status" value="1"/>
</dbReference>
<comment type="caution">
    <text evidence="10">The sequence shown here is derived from an EMBL/GenBank/DDBJ whole genome shotgun (WGS) entry which is preliminary data.</text>
</comment>
<dbReference type="PANTHER" id="PTHR43400">
    <property type="entry name" value="FUMARATE REDUCTASE"/>
    <property type="match status" value="1"/>
</dbReference>
<dbReference type="PANTHER" id="PTHR43400:SF10">
    <property type="entry name" value="3-OXOSTEROID 1-DEHYDROGENASE"/>
    <property type="match status" value="1"/>
</dbReference>
<dbReference type="GO" id="GO:0010181">
    <property type="term" value="F:FMN binding"/>
    <property type="evidence" value="ECO:0007669"/>
    <property type="project" value="InterPro"/>
</dbReference>
<dbReference type="Proteomes" id="UP000051886">
    <property type="component" value="Unassembled WGS sequence"/>
</dbReference>
<evidence type="ECO:0000256" key="6">
    <source>
        <dbReference type="ARBA" id="ARBA00022827"/>
    </source>
</evidence>
<dbReference type="SMART" id="SM00900">
    <property type="entry name" value="FMN_bind"/>
    <property type="match status" value="1"/>
</dbReference>
<comment type="cofactor">
    <cofactor evidence="2">
        <name>FAD</name>
        <dbReference type="ChEBI" id="CHEBI:57692"/>
    </cofactor>
</comment>
<feature type="domain" description="FMN-binding" evidence="9">
    <location>
        <begin position="528"/>
        <end position="604"/>
    </location>
</feature>
<comment type="cofactor">
    <cofactor evidence="1">
        <name>FMN</name>
        <dbReference type="ChEBI" id="CHEBI:58210"/>
    </cofactor>
</comment>
<dbReference type="InterPro" id="IPR007329">
    <property type="entry name" value="FMN-bd"/>
</dbReference>
<dbReference type="AlphaFoldDB" id="A0A0R2LAD8"/>
<evidence type="ECO:0000313" key="11">
    <source>
        <dbReference type="Proteomes" id="UP000051886"/>
    </source>
</evidence>
<dbReference type="EMBL" id="JQCN01000045">
    <property type="protein sequence ID" value="KRN98496.1"/>
    <property type="molecule type" value="Genomic_DNA"/>
</dbReference>
<proteinExistence type="predicted"/>
<dbReference type="InterPro" id="IPR036188">
    <property type="entry name" value="FAD/NAD-bd_sf"/>
</dbReference>
<dbReference type="GO" id="GO:0016020">
    <property type="term" value="C:membrane"/>
    <property type="evidence" value="ECO:0007669"/>
    <property type="project" value="InterPro"/>
</dbReference>
<evidence type="ECO:0000256" key="7">
    <source>
        <dbReference type="ARBA" id="ARBA00023002"/>
    </source>
</evidence>
<evidence type="ECO:0000256" key="4">
    <source>
        <dbReference type="ARBA" id="ARBA00015872"/>
    </source>
</evidence>
<dbReference type="GO" id="GO:0008202">
    <property type="term" value="P:steroid metabolic process"/>
    <property type="evidence" value="ECO:0007669"/>
    <property type="project" value="UniProtKB-ARBA"/>
</dbReference>
<evidence type="ECO:0000256" key="5">
    <source>
        <dbReference type="ARBA" id="ARBA00022630"/>
    </source>
</evidence>
<dbReference type="InterPro" id="IPR027477">
    <property type="entry name" value="Succ_DH/fumarate_Rdtase_cat_sf"/>
</dbReference>